<dbReference type="RefSeq" id="WP_222982164.1">
    <property type="nucleotide sequence ID" value="NZ_JAINVZ010000035.1"/>
</dbReference>
<proteinExistence type="predicted"/>
<evidence type="ECO:0000256" key="2">
    <source>
        <dbReference type="SAM" id="Phobius"/>
    </source>
</evidence>
<organism evidence="3 4">
    <name type="scientific">Streptantibioticus parmotrematis</name>
    <dbReference type="NCBI Taxonomy" id="2873249"/>
    <lineage>
        <taxon>Bacteria</taxon>
        <taxon>Bacillati</taxon>
        <taxon>Actinomycetota</taxon>
        <taxon>Actinomycetes</taxon>
        <taxon>Kitasatosporales</taxon>
        <taxon>Streptomycetaceae</taxon>
        <taxon>Streptantibioticus</taxon>
    </lineage>
</organism>
<dbReference type="Proteomes" id="UP001198565">
    <property type="component" value="Unassembled WGS sequence"/>
</dbReference>
<evidence type="ECO:0000313" key="3">
    <source>
        <dbReference type="EMBL" id="MBY8889115.1"/>
    </source>
</evidence>
<evidence type="ECO:0000313" key="4">
    <source>
        <dbReference type="Proteomes" id="UP001198565"/>
    </source>
</evidence>
<evidence type="ECO:0000256" key="1">
    <source>
        <dbReference type="SAM" id="MobiDB-lite"/>
    </source>
</evidence>
<feature type="region of interest" description="Disordered" evidence="1">
    <location>
        <begin position="1"/>
        <end position="26"/>
    </location>
</feature>
<sequence length="169" mass="18856">MTADGGSRREVPVGVSSHRGGGWFDGQNRAGNREAVRAASAEGKARHAEVLKHDVDDDQFAVAYDQLMNVTGELVEFEATIPERLAAPDRQRSERIVMWSWRAQAVVAAVLIALVFILDRSWWWLILLLPHFAEPWPAASKRSTRKTTATAGPEPSPCTWPRSWWHSSA</sequence>
<feature type="region of interest" description="Disordered" evidence="1">
    <location>
        <begin position="143"/>
        <end position="169"/>
    </location>
</feature>
<reference evidence="3 4" key="1">
    <citation type="submission" date="2021-08" db="EMBL/GenBank/DDBJ databases">
        <title>Streptomyces sp. PTM05 isolated from lichen.</title>
        <authorList>
            <person name="Somphong A."/>
            <person name="Phongsopitanun W."/>
            <person name="Tanasupawat S."/>
        </authorList>
    </citation>
    <scope>NUCLEOTIDE SEQUENCE [LARGE SCALE GENOMIC DNA]</scope>
    <source>
        <strain evidence="3 4">Ptm05</strain>
    </source>
</reference>
<keyword evidence="2" id="KW-0472">Membrane</keyword>
<keyword evidence="2" id="KW-1133">Transmembrane helix</keyword>
<keyword evidence="4" id="KW-1185">Reference proteome</keyword>
<accession>A0ABS7R0X4</accession>
<feature type="transmembrane region" description="Helical" evidence="2">
    <location>
        <begin position="99"/>
        <end position="118"/>
    </location>
</feature>
<feature type="compositionally biased region" description="Basic and acidic residues" evidence="1">
    <location>
        <begin position="1"/>
        <end position="11"/>
    </location>
</feature>
<protein>
    <submittedName>
        <fullName evidence="3">Uncharacterized protein</fullName>
    </submittedName>
</protein>
<keyword evidence="2" id="KW-0812">Transmembrane</keyword>
<dbReference type="EMBL" id="JAINVZ010000035">
    <property type="protein sequence ID" value="MBY8889115.1"/>
    <property type="molecule type" value="Genomic_DNA"/>
</dbReference>
<gene>
    <name evidence="3" type="ORF">K7472_30350</name>
</gene>
<comment type="caution">
    <text evidence="3">The sequence shown here is derived from an EMBL/GenBank/DDBJ whole genome shotgun (WGS) entry which is preliminary data.</text>
</comment>
<name>A0ABS7R0X4_9ACTN</name>